<evidence type="ECO:0000313" key="4">
    <source>
        <dbReference type="Proteomes" id="UP000624703"/>
    </source>
</evidence>
<reference evidence="3" key="1">
    <citation type="submission" date="2021-01" db="EMBL/GenBank/DDBJ databases">
        <title>Modified the classification status of verrucomicrobia.</title>
        <authorList>
            <person name="Feng X."/>
        </authorList>
    </citation>
    <scope>NUCLEOTIDE SEQUENCE</scope>
    <source>
        <strain evidence="3">_KCTC 22039</strain>
    </source>
</reference>
<keyword evidence="4" id="KW-1185">Reference proteome</keyword>
<keyword evidence="2" id="KW-0472">Membrane</keyword>
<name>A0A8J7SK01_9BACT</name>
<feature type="transmembrane region" description="Helical" evidence="2">
    <location>
        <begin position="194"/>
        <end position="214"/>
    </location>
</feature>
<protein>
    <submittedName>
        <fullName evidence="3">Uncharacterized protein</fullName>
    </submittedName>
</protein>
<evidence type="ECO:0000313" key="3">
    <source>
        <dbReference type="EMBL" id="MBK1790480.1"/>
    </source>
</evidence>
<proteinExistence type="predicted"/>
<sequence length="215" mass="24695">MSRISEHTHHLNVRETQMEMRTDSVVGRSALSEDFEAQLQEAQDRLVQLQQQQEEVERKRVELMELNRDKEEFLQGQVEITERLRTAVTSIDREVFVMRQELEELEQARVCFAGHLEKIESLDPESWANDNLRHELAKSISAIDLAEDEYEQAVEHFCDGRSASIFGLAAGKSSGRVIKPVVRSEFVQQFMNGLAFNLPMVVLAIIAALVYFMMP</sequence>
<dbReference type="AlphaFoldDB" id="A0A8J7SK01"/>
<keyword evidence="1" id="KW-0175">Coiled coil</keyword>
<keyword evidence="2" id="KW-0812">Transmembrane</keyword>
<evidence type="ECO:0000256" key="2">
    <source>
        <dbReference type="SAM" id="Phobius"/>
    </source>
</evidence>
<organism evidence="3 4">
    <name type="scientific">Persicirhabdus sediminis</name>
    <dbReference type="NCBI Taxonomy" id="454144"/>
    <lineage>
        <taxon>Bacteria</taxon>
        <taxon>Pseudomonadati</taxon>
        <taxon>Verrucomicrobiota</taxon>
        <taxon>Verrucomicrobiia</taxon>
        <taxon>Verrucomicrobiales</taxon>
        <taxon>Verrucomicrobiaceae</taxon>
        <taxon>Persicirhabdus</taxon>
    </lineage>
</organism>
<accession>A0A8J7SK01</accession>
<comment type="caution">
    <text evidence="3">The sequence shown here is derived from an EMBL/GenBank/DDBJ whole genome shotgun (WGS) entry which is preliminary data.</text>
</comment>
<gene>
    <name evidence="3" type="ORF">JIN82_04825</name>
</gene>
<dbReference type="Proteomes" id="UP000624703">
    <property type="component" value="Unassembled WGS sequence"/>
</dbReference>
<feature type="coiled-coil region" evidence="1">
    <location>
        <begin position="32"/>
        <end position="149"/>
    </location>
</feature>
<dbReference type="EMBL" id="JAENIM010000022">
    <property type="protein sequence ID" value="MBK1790480.1"/>
    <property type="molecule type" value="Genomic_DNA"/>
</dbReference>
<dbReference type="RefSeq" id="WP_200310514.1">
    <property type="nucleotide sequence ID" value="NZ_JAENIM010000022.1"/>
</dbReference>
<keyword evidence="2" id="KW-1133">Transmembrane helix</keyword>
<evidence type="ECO:0000256" key="1">
    <source>
        <dbReference type="SAM" id="Coils"/>
    </source>
</evidence>